<dbReference type="Gene3D" id="1.10.1040.10">
    <property type="entry name" value="N-(1-d-carboxylethyl)-l-norvaline Dehydrogenase, domain 2"/>
    <property type="match status" value="1"/>
</dbReference>
<keyword evidence="5" id="KW-1185">Reference proteome</keyword>
<keyword evidence="1" id="KW-0560">Oxidoreductase</keyword>
<dbReference type="InterPro" id="IPR051729">
    <property type="entry name" value="Opine/Lysopine_DH"/>
</dbReference>
<dbReference type="KEGG" id="dtn:DTL3_0117"/>
<reference evidence="5" key="1">
    <citation type="submission" date="2014-11" db="EMBL/GenBank/DDBJ databases">
        <authorList>
            <person name="Wibberg D."/>
        </authorList>
    </citation>
    <scope>NUCLEOTIDE SEQUENCE [LARGE SCALE GENOMIC DNA]</scope>
    <source>
        <strain evidence="5">L3</strain>
    </source>
</reference>
<dbReference type="Pfam" id="PF02317">
    <property type="entry name" value="Octopine_DH"/>
    <property type="match status" value="1"/>
</dbReference>
<dbReference type="SUPFAM" id="SSF48179">
    <property type="entry name" value="6-phosphogluconate dehydrogenase C-terminal domain-like"/>
    <property type="match status" value="1"/>
</dbReference>
<dbReference type="STRING" id="1006576.DTL3_0117"/>
<evidence type="ECO:0000259" key="3">
    <source>
        <dbReference type="Pfam" id="PF02317"/>
    </source>
</evidence>
<name>A0A0C7NHJ7_DEFTU</name>
<evidence type="ECO:0000259" key="2">
    <source>
        <dbReference type="Pfam" id="PF01210"/>
    </source>
</evidence>
<dbReference type="GO" id="GO:0046168">
    <property type="term" value="P:glycerol-3-phosphate catabolic process"/>
    <property type="evidence" value="ECO:0007669"/>
    <property type="project" value="InterPro"/>
</dbReference>
<organism evidence="4 5">
    <name type="scientific">Defluviitoga tunisiensis</name>
    <dbReference type="NCBI Taxonomy" id="1006576"/>
    <lineage>
        <taxon>Bacteria</taxon>
        <taxon>Thermotogati</taxon>
        <taxon>Thermotogota</taxon>
        <taxon>Thermotogae</taxon>
        <taxon>Petrotogales</taxon>
        <taxon>Petrotogaceae</taxon>
        <taxon>Defluviitoga</taxon>
    </lineage>
</organism>
<evidence type="ECO:0000256" key="1">
    <source>
        <dbReference type="ARBA" id="ARBA00023002"/>
    </source>
</evidence>
<dbReference type="InterPro" id="IPR036291">
    <property type="entry name" value="NAD(P)-bd_dom_sf"/>
</dbReference>
<dbReference type="InterPro" id="IPR011128">
    <property type="entry name" value="G3P_DH_NAD-dep_N"/>
</dbReference>
<sequence length="361" mass="40031">MIKISVVGAGNGGQALAGYLAMKGFDVSLFNRSRRRIYPIIQTRSIKIEGSVVEGEYKISFATTKIDEAIKGRKLILIVVPAFAHKELAEKMVPFLEDGQIIVLNPGRTGGALEFYNVLKSKGLKKDVIIAEAQTFIFASRMSNPGVTRIFRIKNAVPVSALPASRNPELAEILLQVMPEFDIVKSIIYTSFNNIAVVFHPATLILNAARVETTAGKFEFYFEGISPSVAKVLEIIDEERCNVMKLFNAEPLTAKEWLSYAYDVEGNTLYEAIRNNEGYRGIYAPTSLNNRYLLEDVPMSLVPISSFGKEFGVDTPIIDSMINIANVMLDGNFWKIGRTVEDLGLKGKSIEDIIKFVEEGE</sequence>
<dbReference type="Pfam" id="PF01210">
    <property type="entry name" value="NAD_Gly3P_dh_N"/>
    <property type="match status" value="1"/>
</dbReference>
<dbReference type="GO" id="GO:0016616">
    <property type="term" value="F:oxidoreductase activity, acting on the CH-OH group of donors, NAD or NADP as acceptor"/>
    <property type="evidence" value="ECO:0007669"/>
    <property type="project" value="InterPro"/>
</dbReference>
<evidence type="ECO:0000313" key="5">
    <source>
        <dbReference type="Proteomes" id="UP000032809"/>
    </source>
</evidence>
<dbReference type="AlphaFoldDB" id="A0A0C7NHJ7"/>
<dbReference type="SUPFAM" id="SSF51735">
    <property type="entry name" value="NAD(P)-binding Rossmann-fold domains"/>
    <property type="match status" value="1"/>
</dbReference>
<dbReference type="InterPro" id="IPR003421">
    <property type="entry name" value="Opine_DH"/>
</dbReference>
<protein>
    <submittedName>
        <fullName evidence="4">NAD/NADP octopine/nopaline dehydrogenase</fullName>
    </submittedName>
</protein>
<dbReference type="EMBL" id="LN824141">
    <property type="protein sequence ID" value="CEP77451.1"/>
    <property type="molecule type" value="Genomic_DNA"/>
</dbReference>
<dbReference type="Gene3D" id="3.40.50.720">
    <property type="entry name" value="NAD(P)-binding Rossmann-like Domain"/>
    <property type="match status" value="1"/>
</dbReference>
<gene>
    <name evidence="4" type="ORF">DTL3_0117</name>
</gene>
<accession>A0A0C7NHJ7</accession>
<proteinExistence type="predicted"/>
<dbReference type="PANTHER" id="PTHR38015:SF1">
    <property type="entry name" value="OPINE DEHYDROGENASE DOMAIN-CONTAINING PROTEIN"/>
    <property type="match status" value="1"/>
</dbReference>
<dbReference type="Proteomes" id="UP000032809">
    <property type="component" value="Chromosome I"/>
</dbReference>
<feature type="domain" description="Opine dehydrogenase" evidence="3">
    <location>
        <begin position="184"/>
        <end position="328"/>
    </location>
</feature>
<dbReference type="GO" id="GO:0051287">
    <property type="term" value="F:NAD binding"/>
    <property type="evidence" value="ECO:0007669"/>
    <property type="project" value="InterPro"/>
</dbReference>
<evidence type="ECO:0000313" key="4">
    <source>
        <dbReference type="EMBL" id="CEP77451.1"/>
    </source>
</evidence>
<dbReference type="HOGENOM" id="CLU_056511_2_0_0"/>
<dbReference type="InterPro" id="IPR013328">
    <property type="entry name" value="6PGD_dom2"/>
</dbReference>
<dbReference type="InterPro" id="IPR008927">
    <property type="entry name" value="6-PGluconate_DH-like_C_sf"/>
</dbReference>
<feature type="domain" description="Glycerol-3-phosphate dehydrogenase NAD-dependent N-terminal" evidence="2">
    <location>
        <begin position="3"/>
        <end position="104"/>
    </location>
</feature>
<dbReference type="PANTHER" id="PTHR38015">
    <property type="entry name" value="BLR6086 PROTEIN"/>
    <property type="match status" value="1"/>
</dbReference>